<evidence type="ECO:0000313" key="2">
    <source>
        <dbReference type="Proteomes" id="UP000011713"/>
    </source>
</evidence>
<dbReference type="AlphaFoldDB" id="M4B3V6"/>
<accession>M4B3V6</accession>
<dbReference type="EnsemblProtists" id="HpaT800955">
    <property type="protein sequence ID" value="HpaP800955"/>
    <property type="gene ID" value="HpaG800955"/>
</dbReference>
<organism evidence="1 2">
    <name type="scientific">Hyaloperonospora arabidopsidis (strain Emoy2)</name>
    <name type="common">Downy mildew agent</name>
    <name type="synonym">Peronospora arabidopsidis</name>
    <dbReference type="NCBI Taxonomy" id="559515"/>
    <lineage>
        <taxon>Eukaryota</taxon>
        <taxon>Sar</taxon>
        <taxon>Stramenopiles</taxon>
        <taxon>Oomycota</taxon>
        <taxon>Peronosporomycetes</taxon>
        <taxon>Peronosporales</taxon>
        <taxon>Peronosporaceae</taxon>
        <taxon>Hyaloperonospora</taxon>
    </lineage>
</organism>
<evidence type="ECO:0000313" key="1">
    <source>
        <dbReference type="EnsemblProtists" id="HpaP800955"/>
    </source>
</evidence>
<reference evidence="2" key="1">
    <citation type="journal article" date="2010" name="Science">
        <title>Signatures of adaptation to obligate biotrophy in the Hyaloperonospora arabidopsidis genome.</title>
        <authorList>
            <person name="Baxter L."/>
            <person name="Tripathy S."/>
            <person name="Ishaque N."/>
            <person name="Boot N."/>
            <person name="Cabral A."/>
            <person name="Kemen E."/>
            <person name="Thines M."/>
            <person name="Ah-Fong A."/>
            <person name="Anderson R."/>
            <person name="Badejoko W."/>
            <person name="Bittner-Eddy P."/>
            <person name="Boore J.L."/>
            <person name="Chibucos M.C."/>
            <person name="Coates M."/>
            <person name="Dehal P."/>
            <person name="Delehaunty K."/>
            <person name="Dong S."/>
            <person name="Downton P."/>
            <person name="Dumas B."/>
            <person name="Fabro G."/>
            <person name="Fronick C."/>
            <person name="Fuerstenberg S.I."/>
            <person name="Fulton L."/>
            <person name="Gaulin E."/>
            <person name="Govers F."/>
            <person name="Hughes L."/>
            <person name="Humphray S."/>
            <person name="Jiang R.H."/>
            <person name="Judelson H."/>
            <person name="Kamoun S."/>
            <person name="Kyung K."/>
            <person name="Meijer H."/>
            <person name="Minx P."/>
            <person name="Morris P."/>
            <person name="Nelson J."/>
            <person name="Phuntumart V."/>
            <person name="Qutob D."/>
            <person name="Rehmany A."/>
            <person name="Rougon-Cardoso A."/>
            <person name="Ryden P."/>
            <person name="Torto-Alalibo T."/>
            <person name="Studholme D."/>
            <person name="Wang Y."/>
            <person name="Win J."/>
            <person name="Wood J."/>
            <person name="Clifton S.W."/>
            <person name="Rogers J."/>
            <person name="Van den Ackerveken G."/>
            <person name="Jones J.D."/>
            <person name="McDowell J.M."/>
            <person name="Beynon J."/>
            <person name="Tyler B.M."/>
        </authorList>
    </citation>
    <scope>NUCLEOTIDE SEQUENCE [LARGE SCALE GENOMIC DNA]</scope>
    <source>
        <strain evidence="2">Emoy2</strain>
    </source>
</reference>
<dbReference type="Proteomes" id="UP000011713">
    <property type="component" value="Unassembled WGS sequence"/>
</dbReference>
<dbReference type="HOGENOM" id="CLU_2532306_0_0_1"/>
<dbReference type="EMBL" id="JH598179">
    <property type="status" value="NOT_ANNOTATED_CDS"/>
    <property type="molecule type" value="Genomic_DNA"/>
</dbReference>
<sequence>MSSLSLQIPCKRRYLSCSYYVARQLQITDVFKSLHATFLLIASRAAKSNGDLKKWIVRPPSSHCALLRCQTVLSESHARAVEQL</sequence>
<keyword evidence="2" id="KW-1185">Reference proteome</keyword>
<proteinExistence type="predicted"/>
<reference evidence="1" key="2">
    <citation type="submission" date="2015-06" db="UniProtKB">
        <authorList>
            <consortium name="EnsemblProtists"/>
        </authorList>
    </citation>
    <scope>IDENTIFICATION</scope>
    <source>
        <strain evidence="1">Emoy2</strain>
    </source>
</reference>
<dbReference type="InParanoid" id="M4B3V6"/>
<dbReference type="VEuPathDB" id="FungiDB:HpaG800955"/>
<name>M4B3V6_HYAAE</name>
<protein>
    <submittedName>
        <fullName evidence="1">Uncharacterized protein</fullName>
    </submittedName>
</protein>